<evidence type="ECO:0000256" key="1">
    <source>
        <dbReference type="ARBA" id="ARBA00004651"/>
    </source>
</evidence>
<evidence type="ECO:0000256" key="7">
    <source>
        <dbReference type="ARBA" id="ARBA00022692"/>
    </source>
</evidence>
<keyword evidence="10 22" id="KW-1133">Transmembrane helix</keyword>
<evidence type="ECO:0000256" key="20">
    <source>
        <dbReference type="ARBA" id="ARBA00049902"/>
    </source>
</evidence>
<dbReference type="GO" id="GO:0015648">
    <property type="term" value="F:lipid-linked peptidoglycan transporter activity"/>
    <property type="evidence" value="ECO:0007669"/>
    <property type="project" value="TreeGrafter"/>
</dbReference>
<evidence type="ECO:0000256" key="17">
    <source>
        <dbReference type="ARBA" id="ARBA00041185"/>
    </source>
</evidence>
<dbReference type="GO" id="GO:0032153">
    <property type="term" value="C:cell division site"/>
    <property type="evidence" value="ECO:0007669"/>
    <property type="project" value="TreeGrafter"/>
</dbReference>
<evidence type="ECO:0000313" key="24">
    <source>
        <dbReference type="EMBL" id="PVY58787.1"/>
    </source>
</evidence>
<accession>A0A0S2W2C9</accession>
<evidence type="ECO:0000256" key="22">
    <source>
        <dbReference type="SAM" id="Phobius"/>
    </source>
</evidence>
<dbReference type="PANTHER" id="PTHR30474:SF2">
    <property type="entry name" value="PEPTIDOGLYCAN GLYCOSYLTRANSFERASE FTSW-RELATED"/>
    <property type="match status" value="1"/>
</dbReference>
<dbReference type="KEGG" id="ibu:IB211_01030"/>
<dbReference type="Proteomes" id="UP000064844">
    <property type="component" value="Chromosome"/>
</dbReference>
<reference evidence="24 26" key="3">
    <citation type="submission" date="2018-04" db="EMBL/GenBank/DDBJ databases">
        <title>Genomic Encyclopedia of Type Strains, Phase IV (KMG-IV): sequencing the most valuable type-strain genomes for metagenomic binning, comparative biology and taxonomic classification.</title>
        <authorList>
            <person name="Goeker M."/>
        </authorList>
    </citation>
    <scope>NUCLEOTIDE SEQUENCE [LARGE SCALE GENOMIC DNA]</scope>
    <source>
        <strain evidence="24 26">DSM 26588</strain>
    </source>
</reference>
<dbReference type="NCBIfam" id="TIGR02614">
    <property type="entry name" value="ftsW"/>
    <property type="match status" value="1"/>
</dbReference>
<feature type="transmembrane region" description="Helical" evidence="22">
    <location>
        <begin position="59"/>
        <end position="78"/>
    </location>
</feature>
<evidence type="ECO:0000256" key="14">
    <source>
        <dbReference type="ARBA" id="ARBA00032370"/>
    </source>
</evidence>
<evidence type="ECO:0000256" key="6">
    <source>
        <dbReference type="ARBA" id="ARBA00022679"/>
    </source>
</evidence>
<organism evidence="23 25">
    <name type="scientific">Intestinimonas butyriciproducens</name>
    <dbReference type="NCBI Taxonomy" id="1297617"/>
    <lineage>
        <taxon>Bacteria</taxon>
        <taxon>Bacillati</taxon>
        <taxon>Bacillota</taxon>
        <taxon>Clostridia</taxon>
        <taxon>Eubacteriales</taxon>
        <taxon>Intestinimonas</taxon>
    </lineage>
</organism>
<evidence type="ECO:0000256" key="8">
    <source>
        <dbReference type="ARBA" id="ARBA00022960"/>
    </source>
</evidence>
<feature type="transmembrane region" description="Helical" evidence="22">
    <location>
        <begin position="198"/>
        <end position="215"/>
    </location>
</feature>
<comment type="subcellular location">
    <subcellularLocation>
        <location evidence="1">Cell membrane</location>
        <topology evidence="1">Multi-pass membrane protein</topology>
    </subcellularLocation>
</comment>
<evidence type="ECO:0000256" key="18">
    <source>
        <dbReference type="ARBA" id="ARBA00041418"/>
    </source>
</evidence>
<evidence type="ECO:0000256" key="9">
    <source>
        <dbReference type="ARBA" id="ARBA00022984"/>
    </source>
</evidence>
<keyword evidence="11 22" id="KW-0472">Membrane</keyword>
<dbReference type="EMBL" id="QEKK01000003">
    <property type="protein sequence ID" value="PVY58787.1"/>
    <property type="molecule type" value="Genomic_DNA"/>
</dbReference>
<feature type="transmembrane region" description="Helical" evidence="22">
    <location>
        <begin position="373"/>
        <end position="394"/>
    </location>
</feature>
<evidence type="ECO:0000256" key="13">
    <source>
        <dbReference type="ARBA" id="ARBA00023316"/>
    </source>
</evidence>
<dbReference type="Pfam" id="PF01098">
    <property type="entry name" value="FTSW_RODA_SPOVE"/>
    <property type="match status" value="1"/>
</dbReference>
<proteinExistence type="inferred from homology"/>
<comment type="similarity">
    <text evidence="16">Belongs to the SEDS family. FtsW subfamily.</text>
</comment>
<comment type="catalytic activity">
    <reaction evidence="20">
        <text>[GlcNAc-(1-&gt;4)-Mur2Ac(oyl-L-Ala-gamma-D-Glu-L-Lys-D-Ala-D-Ala)](n)-di-trans,octa-cis-undecaprenyl diphosphate + beta-D-GlcNAc-(1-&gt;4)-Mur2Ac(oyl-L-Ala-gamma-D-Glu-L-Lys-D-Ala-D-Ala)-di-trans,octa-cis-undecaprenyl diphosphate = [GlcNAc-(1-&gt;4)-Mur2Ac(oyl-L-Ala-gamma-D-Glu-L-Lys-D-Ala-D-Ala)](n+1)-di-trans,octa-cis-undecaprenyl diphosphate + di-trans,octa-cis-undecaprenyl diphosphate + H(+)</text>
        <dbReference type="Rhea" id="RHEA:23708"/>
        <dbReference type="Rhea" id="RHEA-COMP:9602"/>
        <dbReference type="Rhea" id="RHEA-COMP:9603"/>
        <dbReference type="ChEBI" id="CHEBI:15378"/>
        <dbReference type="ChEBI" id="CHEBI:58405"/>
        <dbReference type="ChEBI" id="CHEBI:60033"/>
        <dbReference type="ChEBI" id="CHEBI:78435"/>
        <dbReference type="EC" id="2.4.99.28"/>
    </reaction>
</comment>
<evidence type="ECO:0000313" key="26">
    <source>
        <dbReference type="Proteomes" id="UP000245778"/>
    </source>
</evidence>
<feature type="transmembrane region" description="Helical" evidence="22">
    <location>
        <begin position="24"/>
        <end position="47"/>
    </location>
</feature>
<feature type="transmembrane region" description="Helical" evidence="22">
    <location>
        <begin position="169"/>
        <end position="192"/>
    </location>
</feature>
<reference evidence="23 25" key="1">
    <citation type="journal article" date="2015" name="Nat. Commun.">
        <title>Production of butyrate from lysine and the Amadori product fructoselysine by a human gut commensal.</title>
        <authorList>
            <person name="Bui T.P."/>
            <person name="Ritari J."/>
            <person name="Boeren S."/>
            <person name="de Waard P."/>
            <person name="Plugge C.M."/>
            <person name="de Vos W.M."/>
        </authorList>
    </citation>
    <scope>NUCLEOTIDE SEQUENCE [LARGE SCALE GENOMIC DNA]</scope>
    <source>
        <strain evidence="23 25">AF211</strain>
    </source>
</reference>
<name>A0A0S2W2C9_9FIRM</name>
<dbReference type="InterPro" id="IPR001182">
    <property type="entry name" value="FtsW/RodA"/>
</dbReference>
<keyword evidence="3" id="KW-1003">Cell membrane</keyword>
<keyword evidence="6" id="KW-0808">Transferase</keyword>
<reference evidence="25" key="2">
    <citation type="submission" date="2015-04" db="EMBL/GenBank/DDBJ databases">
        <title>A butyrogenic pathway from the amino acid lysine in a human gut commensal.</title>
        <authorList>
            <person name="de Vos W.M."/>
            <person name="Bui N.T.P."/>
            <person name="Plugge C.M."/>
            <person name="Ritari J."/>
        </authorList>
    </citation>
    <scope>NUCLEOTIDE SEQUENCE [LARGE SCALE GENOMIC DNA]</scope>
    <source>
        <strain evidence="25">AF211</strain>
    </source>
</reference>
<dbReference type="STRING" id="1297617.IB211_01030"/>
<comment type="pathway">
    <text evidence="2">Cell wall biogenesis; peptidoglycan biosynthesis.</text>
</comment>
<dbReference type="GeneID" id="93229742"/>
<keyword evidence="5" id="KW-0328">Glycosyltransferase</keyword>
<evidence type="ECO:0000256" key="2">
    <source>
        <dbReference type="ARBA" id="ARBA00004752"/>
    </source>
</evidence>
<keyword evidence="8" id="KW-0133">Cell shape</keyword>
<dbReference type="GO" id="GO:0009252">
    <property type="term" value="P:peptidoglycan biosynthetic process"/>
    <property type="evidence" value="ECO:0007669"/>
    <property type="project" value="UniProtKB-KW"/>
</dbReference>
<keyword evidence="4 23" id="KW-0132">Cell division</keyword>
<feature type="transmembrane region" description="Helical" evidence="22">
    <location>
        <begin position="90"/>
        <end position="108"/>
    </location>
</feature>
<evidence type="ECO:0000313" key="25">
    <source>
        <dbReference type="Proteomes" id="UP000064844"/>
    </source>
</evidence>
<dbReference type="PANTHER" id="PTHR30474">
    <property type="entry name" value="CELL CYCLE PROTEIN"/>
    <property type="match status" value="1"/>
</dbReference>
<dbReference type="GO" id="GO:0008955">
    <property type="term" value="F:peptidoglycan glycosyltransferase activity"/>
    <property type="evidence" value="ECO:0007669"/>
    <property type="project" value="UniProtKB-EC"/>
</dbReference>
<protein>
    <recommendedName>
        <fullName evidence="17">Probable peptidoglycan glycosyltransferase FtsW</fullName>
        <ecNumber evidence="19">2.4.99.28</ecNumber>
    </recommendedName>
    <alternativeName>
        <fullName evidence="18">Cell division protein FtsW</fullName>
    </alternativeName>
    <alternativeName>
        <fullName evidence="15">Cell wall polymerase</fullName>
    </alternativeName>
    <alternativeName>
        <fullName evidence="14">Peptidoglycan polymerase</fullName>
    </alternativeName>
</protein>
<dbReference type="GO" id="GO:0008360">
    <property type="term" value="P:regulation of cell shape"/>
    <property type="evidence" value="ECO:0007669"/>
    <property type="project" value="UniProtKB-KW"/>
</dbReference>
<dbReference type="GO" id="GO:0051301">
    <property type="term" value="P:cell division"/>
    <property type="evidence" value="ECO:0007669"/>
    <property type="project" value="UniProtKB-KW"/>
</dbReference>
<dbReference type="RefSeq" id="WP_242857412.1">
    <property type="nucleotide sequence ID" value="NZ_CAUFHD010000002.1"/>
</dbReference>
<keyword evidence="7 22" id="KW-0812">Transmembrane</keyword>
<dbReference type="GO" id="GO:0005886">
    <property type="term" value="C:plasma membrane"/>
    <property type="evidence" value="ECO:0007669"/>
    <property type="project" value="UniProtKB-SubCell"/>
</dbReference>
<dbReference type="GO" id="GO:0071555">
    <property type="term" value="P:cell wall organization"/>
    <property type="evidence" value="ECO:0007669"/>
    <property type="project" value="UniProtKB-KW"/>
</dbReference>
<feature type="transmembrane region" description="Helical" evidence="22">
    <location>
        <begin position="307"/>
        <end position="328"/>
    </location>
</feature>
<keyword evidence="9" id="KW-0573">Peptidoglycan synthesis</keyword>
<dbReference type="Proteomes" id="UP000245778">
    <property type="component" value="Unassembled WGS sequence"/>
</dbReference>
<evidence type="ECO:0000256" key="4">
    <source>
        <dbReference type="ARBA" id="ARBA00022618"/>
    </source>
</evidence>
<dbReference type="EC" id="2.4.99.28" evidence="19"/>
<gene>
    <name evidence="24" type="ORF">C7373_10375</name>
    <name evidence="23" type="ORF">IB211_01030</name>
</gene>
<evidence type="ECO:0000313" key="23">
    <source>
        <dbReference type="EMBL" id="ALP93423.1"/>
    </source>
</evidence>
<evidence type="ECO:0000256" key="5">
    <source>
        <dbReference type="ARBA" id="ARBA00022676"/>
    </source>
</evidence>
<dbReference type="InterPro" id="IPR013437">
    <property type="entry name" value="FtsW"/>
</dbReference>
<evidence type="ECO:0000256" key="16">
    <source>
        <dbReference type="ARBA" id="ARBA00038053"/>
    </source>
</evidence>
<keyword evidence="25" id="KW-1185">Reference proteome</keyword>
<keyword evidence="12" id="KW-0131">Cell cycle</keyword>
<feature type="transmembrane region" description="Helical" evidence="22">
    <location>
        <begin position="222"/>
        <end position="243"/>
    </location>
</feature>
<evidence type="ECO:0000256" key="10">
    <source>
        <dbReference type="ARBA" id="ARBA00022989"/>
    </source>
</evidence>
<evidence type="ECO:0000256" key="11">
    <source>
        <dbReference type="ARBA" id="ARBA00023136"/>
    </source>
</evidence>
<keyword evidence="13" id="KW-0961">Cell wall biogenesis/degradation</keyword>
<dbReference type="PATRIC" id="fig|1297617.4.peg.1050"/>
<dbReference type="eggNOG" id="COG0772">
    <property type="taxonomic scope" value="Bacteria"/>
</dbReference>
<dbReference type="EMBL" id="CP011307">
    <property type="protein sequence ID" value="ALP93423.1"/>
    <property type="molecule type" value="Genomic_DNA"/>
</dbReference>
<sequence length="404" mass="44218">MARKLKRDLTVEEQLARGPMDLPFLMLVLLLTGIGLIMMFSASYAYALYTRTDHDATYYFLRQGLFGAAGVAAMYVMSKVNYQSLRWMSVFALGASIVLLILVKVPGIGTTANGANRWIRAFGPIPQWQPSEAAKLGVILYFSARLAKRNTEKKKKFDRHQFKGRVLDLLDRIGFLELVPYGVVLVVIAGLLLLEPHMSATILILAIGASILFAAGIRLGWFAAGGAIAAVGLFFIINMTPYMNDRIAIWQNPWSDMRGDGYQTIQSLYAIGSGGLLGVGLGNSRQKFLYIPEPQNDFVFSIVCEELGYIGAALVLILFALLIIRGYWLAIHARDRFGALLIVGVTTQVAVQVFLNIGVVTNLFPVTGISLPFFSYGGTALLIQLLEMGIVLSVSRQIPAPKAG</sequence>
<evidence type="ECO:0000256" key="21">
    <source>
        <dbReference type="ARBA" id="ARBA00049966"/>
    </source>
</evidence>
<comment type="function">
    <text evidence="21">Peptidoglycan polymerase that is essential for cell division.</text>
</comment>
<evidence type="ECO:0000256" key="3">
    <source>
        <dbReference type="ARBA" id="ARBA00022475"/>
    </source>
</evidence>
<evidence type="ECO:0000256" key="15">
    <source>
        <dbReference type="ARBA" id="ARBA00033270"/>
    </source>
</evidence>
<feature type="transmembrane region" description="Helical" evidence="22">
    <location>
        <begin position="340"/>
        <end position="361"/>
    </location>
</feature>
<evidence type="ECO:0000256" key="12">
    <source>
        <dbReference type="ARBA" id="ARBA00023306"/>
    </source>
</evidence>
<evidence type="ECO:0000256" key="19">
    <source>
        <dbReference type="ARBA" id="ARBA00044770"/>
    </source>
</evidence>
<dbReference type="AlphaFoldDB" id="A0A0S2W2C9"/>